<sequence>MCKRLAEALPDHAEAKAKVAAIRELVTDLEKLKQEKAKLAMFRHQTPKEIRSEYAQMMLTGLFTGLAAAIHPILFIGTIVGLIRMRSTKRAEVDRDAGTKKMEEVNRTVKEKRAELKAHIDALADIVGR</sequence>
<feature type="transmembrane region" description="Helical" evidence="1">
    <location>
        <begin position="62"/>
        <end position="83"/>
    </location>
</feature>
<dbReference type="EMBL" id="HG713120">
    <property type="protein sequence ID" value="CDJ52371.1"/>
    <property type="molecule type" value="Genomic_DNA"/>
</dbReference>
<evidence type="ECO:0000313" key="3">
    <source>
        <dbReference type="Proteomes" id="UP000030750"/>
    </source>
</evidence>
<dbReference type="Proteomes" id="UP000030750">
    <property type="component" value="Unassembled WGS sequence"/>
</dbReference>
<reference evidence="2" key="1">
    <citation type="submission" date="2013-10" db="EMBL/GenBank/DDBJ databases">
        <title>Genomic analysis of the causative agents of coccidiosis in chickens.</title>
        <authorList>
            <person name="Reid A.J."/>
            <person name="Blake D."/>
            <person name="Billington K."/>
            <person name="Browne H."/>
            <person name="Dunn M."/>
            <person name="Hung S."/>
            <person name="Kawahara F."/>
            <person name="Miranda-Saavedra D."/>
            <person name="Mourier T."/>
            <person name="Nagra H."/>
            <person name="Otto T.D."/>
            <person name="Rawlings N."/>
            <person name="Sanchez A."/>
            <person name="Sanders M."/>
            <person name="Subramaniam C."/>
            <person name="Tay Y."/>
            <person name="Dear P."/>
            <person name="Doerig C."/>
            <person name="Gruber A."/>
            <person name="Parkinson J."/>
            <person name="Shirley M."/>
            <person name="Wan K.L."/>
            <person name="Berriman M."/>
            <person name="Tomley F."/>
            <person name="Pain A."/>
        </authorList>
    </citation>
    <scope>NUCLEOTIDE SEQUENCE [LARGE SCALE GENOMIC DNA]</scope>
    <source>
        <strain evidence="2">Houghton</strain>
    </source>
</reference>
<organism evidence="2 3">
    <name type="scientific">Eimeria brunetti</name>
    <dbReference type="NCBI Taxonomy" id="51314"/>
    <lineage>
        <taxon>Eukaryota</taxon>
        <taxon>Sar</taxon>
        <taxon>Alveolata</taxon>
        <taxon>Apicomplexa</taxon>
        <taxon>Conoidasida</taxon>
        <taxon>Coccidia</taxon>
        <taxon>Eucoccidiorida</taxon>
        <taxon>Eimeriorina</taxon>
        <taxon>Eimeriidae</taxon>
        <taxon>Eimeria</taxon>
    </lineage>
</organism>
<keyword evidence="1" id="KW-0472">Membrane</keyword>
<keyword evidence="1" id="KW-0812">Transmembrane</keyword>
<evidence type="ECO:0000256" key="1">
    <source>
        <dbReference type="SAM" id="Phobius"/>
    </source>
</evidence>
<reference evidence="2" key="2">
    <citation type="submission" date="2013-10" db="EMBL/GenBank/DDBJ databases">
        <authorList>
            <person name="Aslett M."/>
        </authorList>
    </citation>
    <scope>NUCLEOTIDE SEQUENCE [LARGE SCALE GENOMIC DNA]</scope>
    <source>
        <strain evidence="2">Houghton</strain>
    </source>
</reference>
<dbReference type="AlphaFoldDB" id="U6LQD7"/>
<dbReference type="VEuPathDB" id="ToxoDB:EBH_0003590"/>
<accession>U6LQD7</accession>
<evidence type="ECO:0000313" key="2">
    <source>
        <dbReference type="EMBL" id="CDJ52371.1"/>
    </source>
</evidence>
<keyword evidence="1" id="KW-1133">Transmembrane helix</keyword>
<protein>
    <submittedName>
        <fullName evidence="2">Uncharacterized protein</fullName>
    </submittedName>
</protein>
<gene>
    <name evidence="2" type="ORF">EBH_0003590</name>
</gene>
<dbReference type="OrthoDB" id="347329at2759"/>
<name>U6LQD7_9EIME</name>
<keyword evidence="3" id="KW-1185">Reference proteome</keyword>
<proteinExistence type="predicted"/>